<dbReference type="GO" id="GO:0050038">
    <property type="term" value="F:L-xylulose reductase (NADPH) activity"/>
    <property type="evidence" value="ECO:0007669"/>
    <property type="project" value="TreeGrafter"/>
</dbReference>
<comment type="caution">
    <text evidence="6">The sequence shown here is derived from an EMBL/GenBank/DDBJ whole genome shotgun (WGS) entry which is preliminary data.</text>
</comment>
<organism evidence="6 7">
    <name type="scientific">Ridgeia piscesae</name>
    <name type="common">Tubeworm</name>
    <dbReference type="NCBI Taxonomy" id="27915"/>
    <lineage>
        <taxon>Eukaryota</taxon>
        <taxon>Metazoa</taxon>
        <taxon>Spiralia</taxon>
        <taxon>Lophotrochozoa</taxon>
        <taxon>Annelida</taxon>
        <taxon>Polychaeta</taxon>
        <taxon>Sedentaria</taxon>
        <taxon>Canalipalpata</taxon>
        <taxon>Sabellida</taxon>
        <taxon>Siboglinidae</taxon>
        <taxon>Ridgeia</taxon>
    </lineage>
</organism>
<evidence type="ECO:0000313" key="6">
    <source>
        <dbReference type="EMBL" id="KAK2174826.1"/>
    </source>
</evidence>
<dbReference type="PANTHER" id="PTHR44252:SF3">
    <property type="entry name" value="D-ERYTHRULOSE REDUCTASE-RELATED"/>
    <property type="match status" value="1"/>
</dbReference>
<accession>A0AAD9KNZ1</accession>
<dbReference type="PANTHER" id="PTHR44252">
    <property type="entry name" value="D-ERYTHRULOSE REDUCTASE"/>
    <property type="match status" value="1"/>
</dbReference>
<dbReference type="GO" id="GO:0005997">
    <property type="term" value="P:xylulose metabolic process"/>
    <property type="evidence" value="ECO:0007669"/>
    <property type="project" value="TreeGrafter"/>
</dbReference>
<gene>
    <name evidence="6" type="ORF">NP493_775g01104</name>
</gene>
<evidence type="ECO:0000256" key="5">
    <source>
        <dbReference type="RuleBase" id="RU000363"/>
    </source>
</evidence>
<reference evidence="6" key="1">
    <citation type="journal article" date="2023" name="Mol. Biol. Evol.">
        <title>Third-Generation Sequencing Reveals the Adaptive Role of the Epigenome in Three Deep-Sea Polychaetes.</title>
        <authorList>
            <person name="Perez M."/>
            <person name="Aroh O."/>
            <person name="Sun Y."/>
            <person name="Lan Y."/>
            <person name="Juniper S.K."/>
            <person name="Young C.R."/>
            <person name="Angers B."/>
            <person name="Qian P.Y."/>
        </authorList>
    </citation>
    <scope>NUCLEOTIDE SEQUENCE</scope>
    <source>
        <strain evidence="6">R07B-5</strain>
    </source>
</reference>
<dbReference type="Pfam" id="PF00106">
    <property type="entry name" value="adh_short"/>
    <property type="match status" value="1"/>
</dbReference>
<sequence>MDIRFDGRRALVTGAGKGIGYELAKALAAGGAETFALSRTQADLDQLKAENPDIRTVCVDLADWAATRKAVEELGPIHLLVNNAAVLHCTTFMEIEEAEIKNTFDVNVHAVVNVSQVVAQGMIARGKGGAIVNMSSIGGRVALENVPSYCASKGAIEMLTKVMTRELGQHQIRINNVNPTVVMTAMGKKLWSDPAKSEPMMKRTPQRKFAEVKDVVHAVMFLLSDQSDMINGASLFVDGGVTAV</sequence>
<evidence type="ECO:0000256" key="2">
    <source>
        <dbReference type="ARBA" id="ARBA00011881"/>
    </source>
</evidence>
<evidence type="ECO:0000256" key="1">
    <source>
        <dbReference type="ARBA" id="ARBA00006484"/>
    </source>
</evidence>
<dbReference type="InterPro" id="IPR036291">
    <property type="entry name" value="NAD(P)-bd_dom_sf"/>
</dbReference>
<dbReference type="InterPro" id="IPR002347">
    <property type="entry name" value="SDR_fam"/>
</dbReference>
<keyword evidence="3" id="KW-0521">NADP</keyword>
<dbReference type="EMBL" id="JAODUO010000774">
    <property type="protein sequence ID" value="KAK2174826.1"/>
    <property type="molecule type" value="Genomic_DNA"/>
</dbReference>
<dbReference type="GO" id="GO:0004090">
    <property type="term" value="F:carbonyl reductase (NADPH) activity"/>
    <property type="evidence" value="ECO:0007669"/>
    <property type="project" value="TreeGrafter"/>
</dbReference>
<evidence type="ECO:0008006" key="8">
    <source>
        <dbReference type="Google" id="ProtNLM"/>
    </source>
</evidence>
<dbReference type="FunFam" id="3.40.50.720:FF:000214">
    <property type="entry name" value="L-xylulose reductase"/>
    <property type="match status" value="1"/>
</dbReference>
<dbReference type="AlphaFoldDB" id="A0AAD9KNZ1"/>
<dbReference type="Proteomes" id="UP001209878">
    <property type="component" value="Unassembled WGS sequence"/>
</dbReference>
<protein>
    <recommendedName>
        <fullName evidence="8">L-xylulose reductase</fullName>
    </recommendedName>
</protein>
<evidence type="ECO:0000256" key="3">
    <source>
        <dbReference type="ARBA" id="ARBA00022857"/>
    </source>
</evidence>
<keyword evidence="4" id="KW-0560">Oxidoreductase</keyword>
<keyword evidence="7" id="KW-1185">Reference proteome</keyword>
<dbReference type="SUPFAM" id="SSF51735">
    <property type="entry name" value="NAD(P)-binding Rossmann-fold domains"/>
    <property type="match status" value="1"/>
</dbReference>
<proteinExistence type="inferred from homology"/>
<dbReference type="PRINTS" id="PR00080">
    <property type="entry name" value="SDRFAMILY"/>
</dbReference>
<comment type="similarity">
    <text evidence="1 5">Belongs to the short-chain dehydrogenases/reductases (SDR) family.</text>
</comment>
<dbReference type="GO" id="GO:0006006">
    <property type="term" value="P:glucose metabolic process"/>
    <property type="evidence" value="ECO:0007669"/>
    <property type="project" value="TreeGrafter"/>
</dbReference>
<evidence type="ECO:0000313" key="7">
    <source>
        <dbReference type="Proteomes" id="UP001209878"/>
    </source>
</evidence>
<dbReference type="Gene3D" id="3.40.50.720">
    <property type="entry name" value="NAD(P)-binding Rossmann-like Domain"/>
    <property type="match status" value="1"/>
</dbReference>
<dbReference type="InterPro" id="IPR051737">
    <property type="entry name" value="L-xylulose/Carbonyl_redctase"/>
</dbReference>
<evidence type="ECO:0000256" key="4">
    <source>
        <dbReference type="ARBA" id="ARBA00023002"/>
    </source>
</evidence>
<dbReference type="PRINTS" id="PR00081">
    <property type="entry name" value="GDHRDH"/>
</dbReference>
<comment type="subunit">
    <text evidence="2">Homotetramer.</text>
</comment>
<name>A0AAD9KNZ1_RIDPI</name>